<name>A0A1I1QZR3_RUMAL</name>
<protein>
    <submittedName>
        <fullName evidence="1">Uncharacterized protein</fullName>
    </submittedName>
</protein>
<dbReference type="Proteomes" id="UP000182192">
    <property type="component" value="Unassembled WGS sequence"/>
</dbReference>
<dbReference type="RefSeq" id="WP_278288181.1">
    <property type="nucleotide sequence ID" value="NZ_FOKQ01000056.1"/>
</dbReference>
<sequence>MSYMKWIAKNNNQHKGFAGTTGTKSRLLCSHANGNAPQSRP</sequence>
<reference evidence="1 2" key="1">
    <citation type="submission" date="2016-10" db="EMBL/GenBank/DDBJ databases">
        <authorList>
            <person name="de Groot N.N."/>
        </authorList>
    </citation>
    <scope>NUCLEOTIDE SEQUENCE [LARGE SCALE GENOMIC DNA]</scope>
    <source>
        <strain evidence="1 2">AR67</strain>
    </source>
</reference>
<evidence type="ECO:0000313" key="1">
    <source>
        <dbReference type="EMBL" id="SFD27472.1"/>
    </source>
</evidence>
<gene>
    <name evidence="1" type="ORF">SAMN02910406_03560</name>
</gene>
<dbReference type="EMBL" id="FOKQ01000056">
    <property type="protein sequence ID" value="SFD27472.1"/>
    <property type="molecule type" value="Genomic_DNA"/>
</dbReference>
<evidence type="ECO:0000313" key="2">
    <source>
        <dbReference type="Proteomes" id="UP000182192"/>
    </source>
</evidence>
<organism evidence="1 2">
    <name type="scientific">Ruminococcus albus</name>
    <dbReference type="NCBI Taxonomy" id="1264"/>
    <lineage>
        <taxon>Bacteria</taxon>
        <taxon>Bacillati</taxon>
        <taxon>Bacillota</taxon>
        <taxon>Clostridia</taxon>
        <taxon>Eubacteriales</taxon>
        <taxon>Oscillospiraceae</taxon>
        <taxon>Ruminococcus</taxon>
    </lineage>
</organism>
<dbReference type="AlphaFoldDB" id="A0A1I1QZR3"/>
<accession>A0A1I1QZR3</accession>
<proteinExistence type="predicted"/>